<gene>
    <name evidence="1" type="ORF">BDN71DRAFT_1426579</name>
</gene>
<sequence>MAPPSKVNAKQKAFLESLIDMFLENRKKSTLHRFWLVLYRQWFEQYPMVEDTSIQDAEERRKDLAAKVEKKREYLNRWYHNHASVKVRAVVPVPVVTHQKKTCCPQLVQMYCKKYYSCHIKPLIVKELNSKVPTKKEFLALLHVHSTATFDNETPAVKAQMNEEYQKRLSEPVEELEEVTPSSYAA</sequence>
<proteinExistence type="predicted"/>
<evidence type="ECO:0000313" key="2">
    <source>
        <dbReference type="Proteomes" id="UP000807025"/>
    </source>
</evidence>
<evidence type="ECO:0000313" key="1">
    <source>
        <dbReference type="EMBL" id="KAF9501463.1"/>
    </source>
</evidence>
<dbReference type="AlphaFoldDB" id="A0A9P6A949"/>
<reference evidence="1" key="1">
    <citation type="submission" date="2020-11" db="EMBL/GenBank/DDBJ databases">
        <authorList>
            <consortium name="DOE Joint Genome Institute"/>
            <person name="Ahrendt S."/>
            <person name="Riley R."/>
            <person name="Andreopoulos W."/>
            <person name="Labutti K."/>
            <person name="Pangilinan J."/>
            <person name="Ruiz-Duenas F.J."/>
            <person name="Barrasa J.M."/>
            <person name="Sanchez-Garcia M."/>
            <person name="Camarero S."/>
            <person name="Miyauchi S."/>
            <person name="Serrano A."/>
            <person name="Linde D."/>
            <person name="Babiker R."/>
            <person name="Drula E."/>
            <person name="Ayuso-Fernandez I."/>
            <person name="Pacheco R."/>
            <person name="Padilla G."/>
            <person name="Ferreira P."/>
            <person name="Barriuso J."/>
            <person name="Kellner H."/>
            <person name="Castanera R."/>
            <person name="Alfaro M."/>
            <person name="Ramirez L."/>
            <person name="Pisabarro A.G."/>
            <person name="Kuo A."/>
            <person name="Tritt A."/>
            <person name="Lipzen A."/>
            <person name="He G."/>
            <person name="Yan M."/>
            <person name="Ng V."/>
            <person name="Cullen D."/>
            <person name="Martin F."/>
            <person name="Rosso M.-N."/>
            <person name="Henrissat B."/>
            <person name="Hibbett D."/>
            <person name="Martinez A.T."/>
            <person name="Grigoriev I.V."/>
        </authorList>
    </citation>
    <scope>NUCLEOTIDE SEQUENCE</scope>
    <source>
        <strain evidence="1">ATCC 90797</strain>
    </source>
</reference>
<dbReference type="OrthoDB" id="3066501at2759"/>
<comment type="caution">
    <text evidence="1">The sequence shown here is derived from an EMBL/GenBank/DDBJ whole genome shotgun (WGS) entry which is preliminary data.</text>
</comment>
<organism evidence="1 2">
    <name type="scientific">Pleurotus eryngii</name>
    <name type="common">Boletus of the steppes</name>
    <dbReference type="NCBI Taxonomy" id="5323"/>
    <lineage>
        <taxon>Eukaryota</taxon>
        <taxon>Fungi</taxon>
        <taxon>Dikarya</taxon>
        <taxon>Basidiomycota</taxon>
        <taxon>Agaricomycotina</taxon>
        <taxon>Agaricomycetes</taxon>
        <taxon>Agaricomycetidae</taxon>
        <taxon>Agaricales</taxon>
        <taxon>Pleurotineae</taxon>
        <taxon>Pleurotaceae</taxon>
        <taxon>Pleurotus</taxon>
    </lineage>
</organism>
<accession>A0A9P6A949</accession>
<dbReference type="EMBL" id="MU154523">
    <property type="protein sequence ID" value="KAF9501463.1"/>
    <property type="molecule type" value="Genomic_DNA"/>
</dbReference>
<dbReference type="Proteomes" id="UP000807025">
    <property type="component" value="Unassembled WGS sequence"/>
</dbReference>
<keyword evidence="2" id="KW-1185">Reference proteome</keyword>
<protein>
    <submittedName>
        <fullName evidence="1">Uncharacterized protein</fullName>
    </submittedName>
</protein>
<name>A0A9P6A949_PLEER</name>